<protein>
    <submittedName>
        <fullName evidence="1">Uncharacterized protein</fullName>
    </submittedName>
</protein>
<gene>
    <name evidence="1" type="ORF">SAMN06296036_105139</name>
</gene>
<dbReference type="EMBL" id="FWZT01000005">
    <property type="protein sequence ID" value="SMF12141.1"/>
    <property type="molecule type" value="Genomic_DNA"/>
</dbReference>
<proteinExistence type="predicted"/>
<dbReference type="RefSeq" id="WP_132317423.1">
    <property type="nucleotide sequence ID" value="NZ_FWZT01000005.1"/>
</dbReference>
<evidence type="ECO:0000313" key="2">
    <source>
        <dbReference type="Proteomes" id="UP000192907"/>
    </source>
</evidence>
<accession>A0A1Y6BN44</accession>
<reference evidence="2" key="1">
    <citation type="submission" date="2017-04" db="EMBL/GenBank/DDBJ databases">
        <authorList>
            <person name="Varghese N."/>
            <person name="Submissions S."/>
        </authorList>
    </citation>
    <scope>NUCLEOTIDE SEQUENCE [LARGE SCALE GENOMIC DNA]</scope>
    <source>
        <strain evidence="2">RKEM611</strain>
    </source>
</reference>
<dbReference type="STRING" id="1513793.SAMN06296036_105139"/>
<dbReference type="Proteomes" id="UP000192907">
    <property type="component" value="Unassembled WGS sequence"/>
</dbReference>
<dbReference type="AlphaFoldDB" id="A0A1Y6BN44"/>
<sequence>MIISLGIITALPSSGSSFYKYKTMHGDLFASDTSLKSGPTFATAKADYKHLSAACPTVLATANQMVFAICTKLFRRQPVIYLFDQNSLKPLADLEFSGGSLLGNIYGFLNDENHLVVMDGDYKILYIEARNTNGNWQLLITTQFDLAPDINNFCQDIECGAIASVNPSSDGKIWFASERSLVGYLDPVSQEVSMLQIADDETIANSISSSRNGKVAVVTNKALYVLSRRENSSVQIDWSETYQRGDGIKPGQLSYGSGATPTFFGPENEEFVMITDNDSPRMSLLVFRAEPHGKRHPLVCKLRLFHEGNSGTENSAIGFDRNIVVSSTYGYQYPVDSNQKQLHKNQGAYFLGGMARVDIAEDNRGCHLVWNNEIASAAVPKLSLADGLIYTTVLHQSSISPFKIFNRYDFAAIDFETGALMKRKRVKSGIFGNTLQMAGDFVDNGTFFQGTLGGIVRIGK</sequence>
<keyword evidence="2" id="KW-1185">Reference proteome</keyword>
<evidence type="ECO:0000313" key="1">
    <source>
        <dbReference type="EMBL" id="SMF12141.1"/>
    </source>
</evidence>
<organism evidence="1 2">
    <name type="scientific">Pseudobacteriovorax antillogorgiicola</name>
    <dbReference type="NCBI Taxonomy" id="1513793"/>
    <lineage>
        <taxon>Bacteria</taxon>
        <taxon>Pseudomonadati</taxon>
        <taxon>Bdellovibrionota</taxon>
        <taxon>Oligoflexia</taxon>
        <taxon>Oligoflexales</taxon>
        <taxon>Pseudobacteriovoracaceae</taxon>
        <taxon>Pseudobacteriovorax</taxon>
    </lineage>
</organism>
<dbReference type="SUPFAM" id="SSF63829">
    <property type="entry name" value="Calcium-dependent phosphotriesterase"/>
    <property type="match status" value="1"/>
</dbReference>
<name>A0A1Y6BN44_9BACT</name>
<dbReference type="OrthoDB" id="3276947at2"/>